<reference evidence="1" key="1">
    <citation type="journal article" date="2020" name="Stud. Mycol.">
        <title>101 Dothideomycetes genomes: a test case for predicting lifestyles and emergence of pathogens.</title>
        <authorList>
            <person name="Haridas S."/>
            <person name="Albert R."/>
            <person name="Binder M."/>
            <person name="Bloem J."/>
            <person name="Labutti K."/>
            <person name="Salamov A."/>
            <person name="Andreopoulos B."/>
            <person name="Baker S."/>
            <person name="Barry K."/>
            <person name="Bills G."/>
            <person name="Bluhm B."/>
            <person name="Cannon C."/>
            <person name="Castanera R."/>
            <person name="Culley D."/>
            <person name="Daum C."/>
            <person name="Ezra D."/>
            <person name="Gonzalez J."/>
            <person name="Henrissat B."/>
            <person name="Kuo A."/>
            <person name="Liang C."/>
            <person name="Lipzen A."/>
            <person name="Lutzoni F."/>
            <person name="Magnuson J."/>
            <person name="Mondo S."/>
            <person name="Nolan M."/>
            <person name="Ohm R."/>
            <person name="Pangilinan J."/>
            <person name="Park H.-J."/>
            <person name="Ramirez L."/>
            <person name="Alfaro M."/>
            <person name="Sun H."/>
            <person name="Tritt A."/>
            <person name="Yoshinaga Y."/>
            <person name="Zwiers L.-H."/>
            <person name="Turgeon B."/>
            <person name="Goodwin S."/>
            <person name="Spatafora J."/>
            <person name="Crous P."/>
            <person name="Grigoriev I."/>
        </authorList>
    </citation>
    <scope>NUCLEOTIDE SEQUENCE</scope>
    <source>
        <strain evidence="1">CBS 116435</strain>
    </source>
</reference>
<dbReference type="Proteomes" id="UP000799441">
    <property type="component" value="Unassembled WGS sequence"/>
</dbReference>
<keyword evidence="2" id="KW-1185">Reference proteome</keyword>
<name>A0A9P4QFL2_9PEZI</name>
<organism evidence="1 2">
    <name type="scientific">Polychaeton citri CBS 116435</name>
    <dbReference type="NCBI Taxonomy" id="1314669"/>
    <lineage>
        <taxon>Eukaryota</taxon>
        <taxon>Fungi</taxon>
        <taxon>Dikarya</taxon>
        <taxon>Ascomycota</taxon>
        <taxon>Pezizomycotina</taxon>
        <taxon>Dothideomycetes</taxon>
        <taxon>Dothideomycetidae</taxon>
        <taxon>Capnodiales</taxon>
        <taxon>Capnodiaceae</taxon>
        <taxon>Polychaeton</taxon>
    </lineage>
</organism>
<gene>
    <name evidence="1" type="ORF">K431DRAFT_115344</name>
</gene>
<dbReference type="EMBL" id="MU003769">
    <property type="protein sequence ID" value="KAF2724930.1"/>
    <property type="molecule type" value="Genomic_DNA"/>
</dbReference>
<protein>
    <submittedName>
        <fullName evidence="1">Uncharacterized protein</fullName>
    </submittedName>
</protein>
<comment type="caution">
    <text evidence="1">The sequence shown here is derived from an EMBL/GenBank/DDBJ whole genome shotgun (WGS) entry which is preliminary data.</text>
</comment>
<evidence type="ECO:0000313" key="1">
    <source>
        <dbReference type="EMBL" id="KAF2724930.1"/>
    </source>
</evidence>
<accession>A0A9P4QFL2</accession>
<proteinExistence type="predicted"/>
<evidence type="ECO:0000313" key="2">
    <source>
        <dbReference type="Proteomes" id="UP000799441"/>
    </source>
</evidence>
<sequence length="174" mass="18941">MLLPRATALNPPPSYIHTCMAEHAPSPHQPRGEAEQDIALQYCTSTNGYLRFEGCPGRMRMCGYPPWSFSCMAGGSSGSSSGSSIIVTIPRTHPHACATWQSIPRPCTSMEGRGRERHIDPSACRRASTHAYVEHLQPNSEEAGERGGRKRQCTSPWAMRALVSRELGVATCTG</sequence>
<dbReference type="AlphaFoldDB" id="A0A9P4QFL2"/>